<comment type="pathway">
    <text evidence="10">Glycolipid biosynthesis; lipid IV(A) biosynthesis; lipid IV(A) from (3R)-3-hydroxytetradecanoyl-[acyl-carrier-protein] and UDP-N-acetyl-alpha-D-glucosamine: step 4/6.</text>
</comment>
<feature type="binding site" evidence="10">
    <location>
        <position position="41"/>
    </location>
    <ligand>
        <name>Mn(2+)</name>
        <dbReference type="ChEBI" id="CHEBI:29035"/>
        <label>2</label>
    </ligand>
</feature>
<dbReference type="GO" id="GO:0008758">
    <property type="term" value="F:UDP-2,3-diacylglucosamine hydrolase activity"/>
    <property type="evidence" value="ECO:0007669"/>
    <property type="project" value="UniProtKB-UniRule"/>
</dbReference>
<feature type="binding site" evidence="10">
    <location>
        <position position="197"/>
    </location>
    <ligand>
        <name>Mn(2+)</name>
        <dbReference type="ChEBI" id="CHEBI:29035"/>
        <label>1</label>
    </ligand>
</feature>
<dbReference type="NCBIfam" id="TIGR01854">
    <property type="entry name" value="lipid_A_lpxH"/>
    <property type="match status" value="1"/>
</dbReference>
<evidence type="ECO:0000256" key="7">
    <source>
        <dbReference type="ARBA" id="ARBA00023098"/>
    </source>
</evidence>
<comment type="catalytic activity">
    <reaction evidence="10">
        <text>UDP-2-N,3-O-bis[(3R)-3-hydroxytetradecanoyl]-alpha-D-glucosamine + H2O = 2-N,3-O-bis[(3R)-3-hydroxytetradecanoyl]-alpha-D-glucosaminyl 1-phosphate + UMP + 2 H(+)</text>
        <dbReference type="Rhea" id="RHEA:25213"/>
        <dbReference type="ChEBI" id="CHEBI:15377"/>
        <dbReference type="ChEBI" id="CHEBI:15378"/>
        <dbReference type="ChEBI" id="CHEBI:57865"/>
        <dbReference type="ChEBI" id="CHEBI:57957"/>
        <dbReference type="ChEBI" id="CHEBI:78847"/>
        <dbReference type="EC" id="3.6.1.54"/>
    </reaction>
</comment>
<evidence type="ECO:0000256" key="8">
    <source>
        <dbReference type="ARBA" id="ARBA00023136"/>
    </source>
</evidence>
<evidence type="ECO:0000256" key="5">
    <source>
        <dbReference type="ARBA" id="ARBA00022723"/>
    </source>
</evidence>
<feature type="binding site" evidence="10">
    <location>
        <position position="10"/>
    </location>
    <ligand>
        <name>Mn(2+)</name>
        <dbReference type="ChEBI" id="CHEBI:29035"/>
        <label>1</label>
    </ligand>
</feature>
<feature type="binding site" evidence="10">
    <location>
        <begin position="79"/>
        <end position="80"/>
    </location>
    <ligand>
        <name>substrate</name>
    </ligand>
</feature>
<keyword evidence="8 10" id="KW-0472">Membrane</keyword>
<dbReference type="GO" id="GO:0019897">
    <property type="term" value="C:extrinsic component of plasma membrane"/>
    <property type="evidence" value="ECO:0007669"/>
    <property type="project" value="UniProtKB-UniRule"/>
</dbReference>
<keyword evidence="1 10" id="KW-1003">Cell membrane</keyword>
<feature type="binding site" evidence="10">
    <location>
        <position position="167"/>
    </location>
    <ligand>
        <name>substrate</name>
    </ligand>
</feature>
<feature type="binding site" evidence="10">
    <location>
        <position position="164"/>
    </location>
    <ligand>
        <name>substrate</name>
    </ligand>
</feature>
<reference evidence="12 13" key="1">
    <citation type="submission" date="2016-08" db="EMBL/GenBank/DDBJ databases">
        <authorList>
            <person name="Seilhamer J.J."/>
        </authorList>
    </citation>
    <scope>NUCLEOTIDE SEQUENCE [LARGE SCALE GENOMIC DNA]</scope>
    <source>
        <strain evidence="12 13">PH27A</strain>
    </source>
</reference>
<dbReference type="InterPro" id="IPR043461">
    <property type="entry name" value="LpxH-like"/>
</dbReference>
<keyword evidence="4 10" id="KW-0441">Lipid A biosynthesis</keyword>
<dbReference type="InterPro" id="IPR010138">
    <property type="entry name" value="UDP-diacylglucosamine_Hdrlase"/>
</dbReference>
<dbReference type="GO" id="GO:0009245">
    <property type="term" value="P:lipid A biosynthetic process"/>
    <property type="evidence" value="ECO:0007669"/>
    <property type="project" value="UniProtKB-UniRule"/>
</dbReference>
<keyword evidence="2 10" id="KW-0444">Lipid biosynthesis</keyword>
<dbReference type="NCBIfam" id="NF003743">
    <property type="entry name" value="PRK05340.1"/>
    <property type="match status" value="1"/>
</dbReference>
<comment type="function">
    <text evidence="10">Hydrolyzes the pyrophosphate bond of UDP-2,3-diacylglucosamine to yield 2,3-diacylglucosamine 1-phosphate (lipid X) and UMP by catalyzing the attack of water at the alpha-P atom. Involved in the biosynthesis of lipid A, a phosphorylated glycolipid that anchors the lipopolysaccharide to the outer membrane of the cell.</text>
</comment>
<feature type="binding site" evidence="10">
    <location>
        <position position="79"/>
    </location>
    <ligand>
        <name>Mn(2+)</name>
        <dbReference type="ChEBI" id="CHEBI:29035"/>
        <label>2</label>
    </ligand>
</feature>
<dbReference type="AlphaFoldDB" id="A0A1E2VAL0"/>
<evidence type="ECO:0000256" key="9">
    <source>
        <dbReference type="ARBA" id="ARBA00023211"/>
    </source>
</evidence>
<dbReference type="Pfam" id="PF00149">
    <property type="entry name" value="Metallophos"/>
    <property type="match status" value="1"/>
</dbReference>
<keyword evidence="13" id="KW-1185">Reference proteome</keyword>
<organism evidence="12 13">
    <name type="scientific">Terasakiispira papahanaumokuakeensis</name>
    <dbReference type="NCBI Taxonomy" id="197479"/>
    <lineage>
        <taxon>Bacteria</taxon>
        <taxon>Pseudomonadati</taxon>
        <taxon>Pseudomonadota</taxon>
        <taxon>Gammaproteobacteria</taxon>
        <taxon>Oceanospirillales</taxon>
        <taxon>Terasakiispira</taxon>
    </lineage>
</organism>
<dbReference type="HAMAP" id="MF_00575">
    <property type="entry name" value="LpxH"/>
    <property type="match status" value="1"/>
</dbReference>
<dbReference type="STRING" id="197479.BFW38_09150"/>
<dbReference type="EMBL" id="MDTQ01000001">
    <property type="protein sequence ID" value="ODC03685.1"/>
    <property type="molecule type" value="Genomic_DNA"/>
</dbReference>
<dbReference type="Gene3D" id="3.60.21.10">
    <property type="match status" value="1"/>
</dbReference>
<keyword evidence="3 10" id="KW-0997">Cell inner membrane</keyword>
<feature type="binding site" evidence="10">
    <location>
        <position position="122"/>
    </location>
    <ligand>
        <name>substrate</name>
    </ligand>
</feature>
<gene>
    <name evidence="10" type="primary">lpxH</name>
    <name evidence="12" type="ORF">BFW38_09150</name>
</gene>
<evidence type="ECO:0000256" key="3">
    <source>
        <dbReference type="ARBA" id="ARBA00022519"/>
    </source>
</evidence>
<evidence type="ECO:0000256" key="6">
    <source>
        <dbReference type="ARBA" id="ARBA00022801"/>
    </source>
</evidence>
<feature type="domain" description="Calcineurin-like phosphoesterase" evidence="11">
    <location>
        <begin position="1"/>
        <end position="199"/>
    </location>
</feature>
<comment type="cofactor">
    <cofactor evidence="10">
        <name>Mn(2+)</name>
        <dbReference type="ChEBI" id="CHEBI:29035"/>
    </cofactor>
    <text evidence="10">Binds 2 Mn(2+) ions per subunit in a binuclear metal center.</text>
</comment>
<dbReference type="UniPathway" id="UPA00359">
    <property type="reaction ID" value="UER00480"/>
</dbReference>
<dbReference type="InterPro" id="IPR004843">
    <property type="entry name" value="Calcineurin-like_PHP"/>
</dbReference>
<accession>A0A1E2VAL0</accession>
<feature type="binding site" evidence="10">
    <location>
        <position position="195"/>
    </location>
    <ligand>
        <name>Mn(2+)</name>
        <dbReference type="ChEBI" id="CHEBI:29035"/>
        <label>2</label>
    </ligand>
</feature>
<dbReference type="PANTHER" id="PTHR34990">
    <property type="entry name" value="UDP-2,3-DIACYLGLUCOSAMINE HYDROLASE-RELATED"/>
    <property type="match status" value="1"/>
</dbReference>
<evidence type="ECO:0000313" key="12">
    <source>
        <dbReference type="EMBL" id="ODC03685.1"/>
    </source>
</evidence>
<dbReference type="GO" id="GO:0030145">
    <property type="term" value="F:manganese ion binding"/>
    <property type="evidence" value="ECO:0007669"/>
    <property type="project" value="UniProtKB-UniRule"/>
</dbReference>
<keyword evidence="9 10" id="KW-0464">Manganese</keyword>
<evidence type="ECO:0000313" key="13">
    <source>
        <dbReference type="Proteomes" id="UP000094291"/>
    </source>
</evidence>
<comment type="similarity">
    <text evidence="10">Belongs to the LpxH family.</text>
</comment>
<keyword evidence="5 10" id="KW-0479">Metal-binding</keyword>
<dbReference type="PANTHER" id="PTHR34990:SF1">
    <property type="entry name" value="UDP-2,3-DIACYLGLUCOSAMINE HYDROLASE"/>
    <property type="match status" value="1"/>
</dbReference>
<proteinExistence type="inferred from homology"/>
<dbReference type="EC" id="3.6.1.54" evidence="10"/>
<dbReference type="GO" id="GO:0005737">
    <property type="term" value="C:cytoplasm"/>
    <property type="evidence" value="ECO:0007669"/>
    <property type="project" value="InterPro"/>
</dbReference>
<evidence type="ECO:0000256" key="10">
    <source>
        <dbReference type="HAMAP-Rule" id="MF_00575"/>
    </source>
</evidence>
<feature type="binding site" evidence="10">
    <location>
        <position position="160"/>
    </location>
    <ligand>
        <name>substrate</name>
    </ligand>
</feature>
<comment type="subcellular location">
    <subcellularLocation>
        <location evidence="10">Cell inner membrane</location>
        <topology evidence="10">Peripheral membrane protein</topology>
        <orientation evidence="10">Cytoplasmic side</orientation>
    </subcellularLocation>
</comment>
<dbReference type="SUPFAM" id="SSF56300">
    <property type="entry name" value="Metallo-dependent phosphatases"/>
    <property type="match status" value="1"/>
</dbReference>
<dbReference type="InterPro" id="IPR029052">
    <property type="entry name" value="Metallo-depent_PP-like"/>
</dbReference>
<protein>
    <recommendedName>
        <fullName evidence="10">UDP-2,3-diacylglucosamine hydrolase</fullName>
        <ecNumber evidence="10">3.6.1.54</ecNumber>
    </recommendedName>
    <alternativeName>
        <fullName evidence="10">UDP-2,3-diacylglucosamine diphosphatase</fullName>
    </alternativeName>
</protein>
<dbReference type="CDD" id="cd07398">
    <property type="entry name" value="MPP_YbbF-LpxH"/>
    <property type="match status" value="1"/>
</dbReference>
<feature type="binding site" evidence="10">
    <location>
        <position position="114"/>
    </location>
    <ligand>
        <name>Mn(2+)</name>
        <dbReference type="ChEBI" id="CHEBI:29035"/>
        <label>2</label>
    </ligand>
</feature>
<feature type="binding site" evidence="10">
    <location>
        <position position="41"/>
    </location>
    <ligand>
        <name>Mn(2+)</name>
        <dbReference type="ChEBI" id="CHEBI:29035"/>
        <label>1</label>
    </ligand>
</feature>
<name>A0A1E2VAL0_9GAMM</name>
<evidence type="ECO:0000256" key="2">
    <source>
        <dbReference type="ARBA" id="ARBA00022516"/>
    </source>
</evidence>
<feature type="binding site" evidence="10">
    <location>
        <position position="8"/>
    </location>
    <ligand>
        <name>Mn(2+)</name>
        <dbReference type="ChEBI" id="CHEBI:29035"/>
        <label>1</label>
    </ligand>
</feature>
<evidence type="ECO:0000256" key="4">
    <source>
        <dbReference type="ARBA" id="ARBA00022556"/>
    </source>
</evidence>
<evidence type="ECO:0000256" key="1">
    <source>
        <dbReference type="ARBA" id="ARBA00022475"/>
    </source>
</evidence>
<evidence type="ECO:0000259" key="11">
    <source>
        <dbReference type="Pfam" id="PF00149"/>
    </source>
</evidence>
<comment type="caution">
    <text evidence="12">The sequence shown here is derived from an EMBL/GenBank/DDBJ whole genome shotgun (WGS) entry which is preliminary data.</text>
</comment>
<feature type="binding site" evidence="10">
    <location>
        <position position="195"/>
    </location>
    <ligand>
        <name>substrate</name>
    </ligand>
</feature>
<keyword evidence="6 10" id="KW-0378">Hydrolase</keyword>
<dbReference type="OrthoDB" id="9783283at2"/>
<dbReference type="Proteomes" id="UP000094291">
    <property type="component" value="Unassembled WGS sequence"/>
</dbReference>
<dbReference type="RefSeq" id="WP_068998108.1">
    <property type="nucleotide sequence ID" value="NZ_MDTQ01000001.1"/>
</dbReference>
<sequence length="245" mass="27854">MSTLFISDLHLQARHPAMAHGFIHFLQHQAAHAEALYILGDFFEFWIGDDFQTEFETHIMQALKNLTEQGTPVYFMHGNRDFLIGNTFAEKTGITLLADPTVIDLYGTRTLLMHGDSLCTADTGYMQFRQMVRNPAWQQQILAKSVEERLALAQSIRSESQQGNSMKADDIMDVTEEEVVRVMEQHGVQQLIHGHTHRPAVHDLVVNQAPAKRWVLGDWSETQGWKITATEHQWALEAFPLSTTA</sequence>
<keyword evidence="7 10" id="KW-0443">Lipid metabolism</keyword>